<organism evidence="2 3">
    <name type="scientific">Genlisea aurea</name>
    <dbReference type="NCBI Taxonomy" id="192259"/>
    <lineage>
        <taxon>Eukaryota</taxon>
        <taxon>Viridiplantae</taxon>
        <taxon>Streptophyta</taxon>
        <taxon>Embryophyta</taxon>
        <taxon>Tracheophyta</taxon>
        <taxon>Spermatophyta</taxon>
        <taxon>Magnoliopsida</taxon>
        <taxon>eudicotyledons</taxon>
        <taxon>Gunneridae</taxon>
        <taxon>Pentapetalae</taxon>
        <taxon>asterids</taxon>
        <taxon>lamiids</taxon>
        <taxon>Lamiales</taxon>
        <taxon>Lentibulariaceae</taxon>
        <taxon>Genlisea</taxon>
    </lineage>
</organism>
<name>S8DU57_9LAMI</name>
<dbReference type="GO" id="GO:0005737">
    <property type="term" value="C:cytoplasm"/>
    <property type="evidence" value="ECO:0007669"/>
    <property type="project" value="InterPro"/>
</dbReference>
<dbReference type="InterPro" id="IPR049011">
    <property type="entry name" value="Anamorsin_N_metazoan"/>
</dbReference>
<accession>S8DU57</accession>
<evidence type="ECO:0000313" key="3">
    <source>
        <dbReference type="Proteomes" id="UP000015453"/>
    </source>
</evidence>
<dbReference type="InterPro" id="IPR029063">
    <property type="entry name" value="SAM-dependent_MTases_sf"/>
</dbReference>
<dbReference type="AlphaFoldDB" id="S8DU57"/>
<dbReference type="GO" id="GO:0016226">
    <property type="term" value="P:iron-sulfur cluster assembly"/>
    <property type="evidence" value="ECO:0007669"/>
    <property type="project" value="InterPro"/>
</dbReference>
<dbReference type="OrthoDB" id="311633at2759"/>
<dbReference type="Pfam" id="PF20922">
    <property type="entry name" value="Anamorsin_N"/>
    <property type="match status" value="1"/>
</dbReference>
<keyword evidence="3" id="KW-1185">Reference proteome</keyword>
<feature type="domain" description="Anamorsin N-terminal" evidence="1">
    <location>
        <begin position="50"/>
        <end position="127"/>
    </location>
</feature>
<dbReference type="Gene3D" id="3.40.50.150">
    <property type="entry name" value="Vaccinia Virus protein VP39"/>
    <property type="match status" value="1"/>
</dbReference>
<sequence>MVQPKLLVISDDVAVSMSAVLGGIKVVIKETEEKLDPLIITQASADSLLSVEPSSLDGVVALCKALNFPSDELLASISGILKPSGTILLLQSQSSQEQKTNSSLERKLLLGGFIDVQSCRSGVIGKKSSWKMGSSFSLKKVVMDDLIDEDTLLTEEDLKKPQVPSGDCEVGKTRKACKNCSCGRAEAEEKVEKLGL</sequence>
<protein>
    <recommendedName>
        <fullName evidence="1">Anamorsin N-terminal domain-containing protein</fullName>
    </recommendedName>
</protein>
<gene>
    <name evidence="2" type="ORF">M569_11408</name>
</gene>
<proteinExistence type="predicted"/>
<dbReference type="InterPro" id="IPR007785">
    <property type="entry name" value="Anamorsin"/>
</dbReference>
<dbReference type="PANTHER" id="PTHR13273:SF14">
    <property type="entry name" value="ANAMORSIN"/>
    <property type="match status" value="1"/>
</dbReference>
<dbReference type="PANTHER" id="PTHR13273">
    <property type="entry name" value="ANAMORSIN"/>
    <property type="match status" value="1"/>
</dbReference>
<dbReference type="GO" id="GO:0051536">
    <property type="term" value="F:iron-sulfur cluster binding"/>
    <property type="evidence" value="ECO:0007669"/>
    <property type="project" value="InterPro"/>
</dbReference>
<reference evidence="2 3" key="1">
    <citation type="journal article" date="2013" name="BMC Genomics">
        <title>The miniature genome of a carnivorous plant Genlisea aurea contains a low number of genes and short non-coding sequences.</title>
        <authorList>
            <person name="Leushkin E.V."/>
            <person name="Sutormin R.A."/>
            <person name="Nabieva E.R."/>
            <person name="Penin A.A."/>
            <person name="Kondrashov A.S."/>
            <person name="Logacheva M.D."/>
        </authorList>
    </citation>
    <scope>NUCLEOTIDE SEQUENCE [LARGE SCALE GENOMIC DNA]</scope>
</reference>
<comment type="caution">
    <text evidence="2">The sequence shown here is derived from an EMBL/GenBank/DDBJ whole genome shotgun (WGS) entry which is preliminary data.</text>
</comment>
<feature type="non-terminal residue" evidence="2">
    <location>
        <position position="196"/>
    </location>
</feature>
<evidence type="ECO:0000313" key="2">
    <source>
        <dbReference type="EMBL" id="EPS63377.1"/>
    </source>
</evidence>
<evidence type="ECO:0000259" key="1">
    <source>
        <dbReference type="Pfam" id="PF20922"/>
    </source>
</evidence>
<dbReference type="Proteomes" id="UP000015453">
    <property type="component" value="Unassembled WGS sequence"/>
</dbReference>
<dbReference type="EMBL" id="AUSU01005529">
    <property type="protein sequence ID" value="EPS63377.1"/>
    <property type="molecule type" value="Genomic_DNA"/>
</dbReference>